<protein>
    <recommendedName>
        <fullName evidence="5">CARDB domain-containing protein</fullName>
    </recommendedName>
</protein>
<dbReference type="PANTHER" id="PTHR35902">
    <property type="entry name" value="S-LAYER DOMAIN-LIKE PROTEIN-RELATED"/>
    <property type="match status" value="1"/>
</dbReference>
<feature type="transmembrane region" description="Helical" evidence="1">
    <location>
        <begin position="573"/>
        <end position="592"/>
    </location>
</feature>
<keyword evidence="1" id="KW-0812">Transmembrane</keyword>
<name>A0A6N7XF83_9FIRM</name>
<feature type="chain" id="PRO_5039400808" description="CARDB domain-containing protein" evidence="2">
    <location>
        <begin position="23"/>
        <end position="599"/>
    </location>
</feature>
<feature type="signal peptide" evidence="2">
    <location>
        <begin position="1"/>
        <end position="22"/>
    </location>
</feature>
<evidence type="ECO:0000256" key="1">
    <source>
        <dbReference type="SAM" id="Phobius"/>
    </source>
</evidence>
<accession>A0A6N7XF83</accession>
<reference evidence="3 4" key="1">
    <citation type="submission" date="2019-09" db="EMBL/GenBank/DDBJ databases">
        <title>In-depth cultivation of the pig gut microbiome towards novel bacterial diversity and tailored functional studies.</title>
        <authorList>
            <person name="Wylensek D."/>
            <person name="Hitch T.C.A."/>
            <person name="Clavel T."/>
        </authorList>
    </citation>
    <scope>NUCLEOTIDE SEQUENCE [LARGE SCALE GENOMIC DNA]</scope>
    <source>
        <strain evidence="3 4">WCA3-693-APC-4?</strain>
    </source>
</reference>
<evidence type="ECO:0000256" key="2">
    <source>
        <dbReference type="SAM" id="SignalP"/>
    </source>
</evidence>
<sequence>MKKRKISILCFILAVFITVAMANSVWADTTTTPAPSPARNQDKVEGSDKKAIVIADTGASAAFGKPGENIIIELPLAVNREYLPTRKYVLRNITIEPIIPVKQEDMKKWPFEINQTSYVKKMEDMTYGSMADVFYSFKISETANKGLYPVTFSINATVWRLDDINGTDIKEDIEFQLVTYVNVLEDGSQSQKINELGALAIASVDEDGAIIPAPAGNAGERVNLRLPIVNNGGNLSNISITPVISTSLDEWPFVVEAVNYGKSLPHMKHGDITFLEYDFKISPNISEGAKPINFRATYKENDVYMESLFSAYINVAKGKPEIKELPDSVPKLIITGYSIEPEVVYAEDEFQLVLNFQNTSHSSTIKNAGIVLTLEENSIMPAKGESDTRYINSLKPRGTTSSTFKLKALPTALNSTTTIAVTMDYENEKVVKGTATQGIVIPIKQKMEVSVEEPLIYDEDTAVGDPIAVSMAIVNKGRTKAFNLEIDIESEDILMFEKYYGGDLIPAGKHSADFQIIGGKTGTLTGDFVITYEDIDGEIFEERKPFQVEILSETSDTDKIIQGEIQQPKKKSALPWIGGTGGIGAIALGYLYRFKWRKK</sequence>
<dbReference type="AlphaFoldDB" id="A0A6N7XF83"/>
<organism evidence="3 4">
    <name type="scientific">Tissierella pigra</name>
    <dbReference type="NCBI Taxonomy" id="2607614"/>
    <lineage>
        <taxon>Bacteria</taxon>
        <taxon>Bacillati</taxon>
        <taxon>Bacillota</taxon>
        <taxon>Tissierellia</taxon>
        <taxon>Tissierellales</taxon>
        <taxon>Tissierellaceae</taxon>
        <taxon>Tissierella</taxon>
    </lineage>
</organism>
<keyword evidence="1" id="KW-1133">Transmembrane helix</keyword>
<dbReference type="RefSeq" id="WP_154439146.1">
    <property type="nucleotide sequence ID" value="NZ_JAHLPJ010000001.1"/>
</dbReference>
<keyword evidence="2" id="KW-0732">Signal</keyword>
<comment type="caution">
    <text evidence="3">The sequence shown here is derived from an EMBL/GenBank/DDBJ whole genome shotgun (WGS) entry which is preliminary data.</text>
</comment>
<keyword evidence="4" id="KW-1185">Reference proteome</keyword>
<gene>
    <name evidence="3" type="ORF">FYJ83_04465</name>
</gene>
<dbReference type="Proteomes" id="UP000469523">
    <property type="component" value="Unassembled WGS sequence"/>
</dbReference>
<keyword evidence="1" id="KW-0472">Membrane</keyword>
<dbReference type="PANTHER" id="PTHR35902:SF3">
    <property type="entry name" value="NPCBM-ASSOCIATED, NEW3 DOMAIN OF ALPHA-GALACTOSIDASE"/>
    <property type="match status" value="1"/>
</dbReference>
<dbReference type="EMBL" id="VUNQ01000006">
    <property type="protein sequence ID" value="MSU00721.1"/>
    <property type="molecule type" value="Genomic_DNA"/>
</dbReference>
<evidence type="ECO:0008006" key="5">
    <source>
        <dbReference type="Google" id="ProtNLM"/>
    </source>
</evidence>
<proteinExistence type="predicted"/>
<evidence type="ECO:0000313" key="3">
    <source>
        <dbReference type="EMBL" id="MSU00721.1"/>
    </source>
</evidence>
<evidence type="ECO:0000313" key="4">
    <source>
        <dbReference type="Proteomes" id="UP000469523"/>
    </source>
</evidence>